<dbReference type="STRING" id="102285.A0A0R3TB16"/>
<evidence type="ECO:0000256" key="3">
    <source>
        <dbReference type="ARBA" id="ARBA00004496"/>
    </source>
</evidence>
<evidence type="ECO:0000256" key="12">
    <source>
        <dbReference type="ARBA" id="ARBA00023015"/>
    </source>
</evidence>
<dbReference type="Pfam" id="PF04857">
    <property type="entry name" value="CAF1"/>
    <property type="match status" value="1"/>
</dbReference>
<evidence type="ECO:0000256" key="14">
    <source>
        <dbReference type="ARBA" id="ARBA00023242"/>
    </source>
</evidence>
<evidence type="ECO:0000256" key="2">
    <source>
        <dbReference type="ARBA" id="ARBA00004123"/>
    </source>
</evidence>
<dbReference type="GO" id="GO:0046872">
    <property type="term" value="F:metal ion binding"/>
    <property type="evidence" value="ECO:0007669"/>
    <property type="project" value="UniProtKB-KW"/>
</dbReference>
<dbReference type="GO" id="GO:0005737">
    <property type="term" value="C:cytoplasm"/>
    <property type="evidence" value="ECO:0007669"/>
    <property type="project" value="UniProtKB-SubCell"/>
</dbReference>
<keyword evidence="12" id="KW-0805">Transcription regulation</keyword>
<evidence type="ECO:0000256" key="11">
    <source>
        <dbReference type="ARBA" id="ARBA00022884"/>
    </source>
</evidence>
<name>A0A0R3TB16_RODNA</name>
<dbReference type="InterPro" id="IPR012337">
    <property type="entry name" value="RNaseH-like_sf"/>
</dbReference>
<protein>
    <recommendedName>
        <fullName evidence="5">poly(A)-specific ribonuclease</fullName>
        <ecNumber evidence="5">3.1.13.4</ecNumber>
    </recommendedName>
</protein>
<keyword evidence="14" id="KW-0539">Nucleus</keyword>
<sequence>MGDLDDLLDVWADNLEESVIKMRDMIERAAFIFIDAEFPGVVAEVEGSFVDYIDVDYQDKRENSNLMHPIQYGFAFFGEDKCRIEGTCAIQFNFKWDKDVDTCSQNSVEFLEDKGFDFAKLSVFGIEYAEFAEAIIGSGLVCNHKVTYVGFQCDYDIVYLLKLCSGLTRLPMNYPDLFRIMEIYFPCVYDFRYVAISQRYFTRLVKIGELFGVVSSGRNHHAGADALFTGDVYFRFLEKFKDFDLPRIKNYIYGLTAVGYRGRFRVCYGP</sequence>
<proteinExistence type="inferred from homology"/>
<evidence type="ECO:0000256" key="8">
    <source>
        <dbReference type="ARBA" id="ARBA00022723"/>
    </source>
</evidence>
<evidence type="ECO:0000256" key="6">
    <source>
        <dbReference type="ARBA" id="ARBA00022490"/>
    </source>
</evidence>
<evidence type="ECO:0000313" key="16">
    <source>
        <dbReference type="Proteomes" id="UP000278807"/>
    </source>
</evidence>
<dbReference type="EMBL" id="UZAE01002868">
    <property type="protein sequence ID" value="VDO00113.1"/>
    <property type="molecule type" value="Genomic_DNA"/>
</dbReference>
<keyword evidence="6" id="KW-0963">Cytoplasm</keyword>
<dbReference type="InterPro" id="IPR039637">
    <property type="entry name" value="CNOT7/CNOT8/Pop2"/>
</dbReference>
<dbReference type="WBParaSite" id="HNAJ_0000425501-mRNA-1">
    <property type="protein sequence ID" value="HNAJ_0000425501-mRNA-1"/>
    <property type="gene ID" value="HNAJ_0000425501"/>
</dbReference>
<dbReference type="GO" id="GO:0005634">
    <property type="term" value="C:nucleus"/>
    <property type="evidence" value="ECO:0007669"/>
    <property type="project" value="UniProtKB-SubCell"/>
</dbReference>
<evidence type="ECO:0000256" key="9">
    <source>
        <dbReference type="ARBA" id="ARBA00022801"/>
    </source>
</evidence>
<evidence type="ECO:0000256" key="7">
    <source>
        <dbReference type="ARBA" id="ARBA00022722"/>
    </source>
</evidence>
<dbReference type="Gene3D" id="3.30.420.10">
    <property type="entry name" value="Ribonuclease H-like superfamily/Ribonuclease H"/>
    <property type="match status" value="1"/>
</dbReference>
<keyword evidence="9" id="KW-0378">Hydrolase</keyword>
<keyword evidence="8" id="KW-0479">Metal-binding</keyword>
<evidence type="ECO:0000256" key="5">
    <source>
        <dbReference type="ARBA" id="ARBA00012161"/>
    </source>
</evidence>
<organism evidence="17">
    <name type="scientific">Rodentolepis nana</name>
    <name type="common">Dwarf tapeworm</name>
    <name type="synonym">Hymenolepis nana</name>
    <dbReference type="NCBI Taxonomy" id="102285"/>
    <lineage>
        <taxon>Eukaryota</taxon>
        <taxon>Metazoa</taxon>
        <taxon>Spiralia</taxon>
        <taxon>Lophotrochozoa</taxon>
        <taxon>Platyhelminthes</taxon>
        <taxon>Cestoda</taxon>
        <taxon>Eucestoda</taxon>
        <taxon>Cyclophyllidea</taxon>
        <taxon>Hymenolepididae</taxon>
        <taxon>Rodentolepis</taxon>
    </lineage>
</organism>
<evidence type="ECO:0000256" key="13">
    <source>
        <dbReference type="ARBA" id="ARBA00023163"/>
    </source>
</evidence>
<dbReference type="PANTHER" id="PTHR10797">
    <property type="entry name" value="CCR4-NOT TRANSCRIPTION COMPLEX SUBUNIT"/>
    <property type="match status" value="1"/>
</dbReference>
<dbReference type="AlphaFoldDB" id="A0A0R3TB16"/>
<dbReference type="Proteomes" id="UP000278807">
    <property type="component" value="Unassembled WGS sequence"/>
</dbReference>
<dbReference type="OrthoDB" id="1164111at2759"/>
<evidence type="ECO:0000313" key="15">
    <source>
        <dbReference type="EMBL" id="VDO00113.1"/>
    </source>
</evidence>
<evidence type="ECO:0000256" key="1">
    <source>
        <dbReference type="ARBA" id="ARBA00001663"/>
    </source>
</evidence>
<dbReference type="EC" id="3.1.13.4" evidence="5"/>
<dbReference type="GO" id="GO:0004535">
    <property type="term" value="F:poly(A)-specific ribonuclease activity"/>
    <property type="evidence" value="ECO:0007669"/>
    <property type="project" value="UniProtKB-EC"/>
</dbReference>
<dbReference type="GO" id="GO:0030014">
    <property type="term" value="C:CCR4-NOT complex"/>
    <property type="evidence" value="ECO:0007669"/>
    <property type="project" value="InterPro"/>
</dbReference>
<accession>A0A0R3TB16</accession>
<comment type="catalytic activity">
    <reaction evidence="1">
        <text>Exonucleolytic cleavage of poly(A) to 5'-AMP.</text>
        <dbReference type="EC" id="3.1.13.4"/>
    </reaction>
</comment>
<evidence type="ECO:0000313" key="17">
    <source>
        <dbReference type="WBParaSite" id="HNAJ_0000425501-mRNA-1"/>
    </source>
</evidence>
<keyword evidence="10" id="KW-0269">Exonuclease</keyword>
<keyword evidence="7" id="KW-0540">Nuclease</keyword>
<reference evidence="17" key="1">
    <citation type="submission" date="2017-02" db="UniProtKB">
        <authorList>
            <consortium name="WormBaseParasite"/>
        </authorList>
    </citation>
    <scope>IDENTIFICATION</scope>
</reference>
<keyword evidence="11" id="KW-0694">RNA-binding</keyword>
<reference evidence="15 16" key="2">
    <citation type="submission" date="2018-11" db="EMBL/GenBank/DDBJ databases">
        <authorList>
            <consortium name="Pathogen Informatics"/>
        </authorList>
    </citation>
    <scope>NUCLEOTIDE SEQUENCE [LARGE SCALE GENOMIC DNA]</scope>
</reference>
<keyword evidence="13" id="KW-0804">Transcription</keyword>
<keyword evidence="16" id="KW-1185">Reference proteome</keyword>
<comment type="similarity">
    <text evidence="4">Belongs to the CAF1 family.</text>
</comment>
<comment type="subcellular location">
    <subcellularLocation>
        <location evidence="3">Cytoplasm</location>
    </subcellularLocation>
    <subcellularLocation>
        <location evidence="2">Nucleus</location>
    </subcellularLocation>
</comment>
<dbReference type="InterPro" id="IPR036397">
    <property type="entry name" value="RNaseH_sf"/>
</dbReference>
<evidence type="ECO:0000256" key="10">
    <source>
        <dbReference type="ARBA" id="ARBA00022839"/>
    </source>
</evidence>
<evidence type="ECO:0000256" key="4">
    <source>
        <dbReference type="ARBA" id="ARBA00008372"/>
    </source>
</evidence>
<dbReference type="GO" id="GO:0003723">
    <property type="term" value="F:RNA binding"/>
    <property type="evidence" value="ECO:0007669"/>
    <property type="project" value="UniProtKB-KW"/>
</dbReference>
<dbReference type="InterPro" id="IPR006941">
    <property type="entry name" value="RNase_CAF1"/>
</dbReference>
<dbReference type="SUPFAM" id="SSF53098">
    <property type="entry name" value="Ribonuclease H-like"/>
    <property type="match status" value="1"/>
</dbReference>
<gene>
    <name evidence="15" type="ORF">HNAJ_LOCUS4253</name>
</gene>